<dbReference type="PROSITE" id="PS00108">
    <property type="entry name" value="PROTEIN_KINASE_ST"/>
    <property type="match status" value="1"/>
</dbReference>
<evidence type="ECO:0000256" key="2">
    <source>
        <dbReference type="ARBA" id="ARBA00022741"/>
    </source>
</evidence>
<proteinExistence type="predicted"/>
<dbReference type="GO" id="GO:0000407">
    <property type="term" value="C:phagophore assembly site"/>
    <property type="evidence" value="ECO:0007669"/>
    <property type="project" value="TreeGrafter"/>
</dbReference>
<keyword evidence="1" id="KW-0808">Transferase</keyword>
<evidence type="ECO:0000256" key="4">
    <source>
        <dbReference type="ARBA" id="ARBA00022840"/>
    </source>
</evidence>
<dbReference type="PANTHER" id="PTHR24348">
    <property type="entry name" value="SERINE/THREONINE-PROTEIN KINASE UNC-51-RELATED"/>
    <property type="match status" value="1"/>
</dbReference>
<dbReference type="InterPro" id="IPR008271">
    <property type="entry name" value="Ser/Thr_kinase_AS"/>
</dbReference>
<dbReference type="GO" id="GO:0005776">
    <property type="term" value="C:autophagosome"/>
    <property type="evidence" value="ECO:0007669"/>
    <property type="project" value="TreeGrafter"/>
</dbReference>
<evidence type="ECO:0000256" key="3">
    <source>
        <dbReference type="ARBA" id="ARBA00022777"/>
    </source>
</evidence>
<dbReference type="InterPro" id="IPR000719">
    <property type="entry name" value="Prot_kinase_dom"/>
</dbReference>
<keyword evidence="7" id="KW-1185">Reference proteome</keyword>
<dbReference type="Gene3D" id="1.10.510.10">
    <property type="entry name" value="Transferase(Phosphotransferase) domain 1"/>
    <property type="match status" value="1"/>
</dbReference>
<organism evidence="6 7">
    <name type="scientific">Propionispira arboris</name>
    <dbReference type="NCBI Taxonomy" id="84035"/>
    <lineage>
        <taxon>Bacteria</taxon>
        <taxon>Bacillati</taxon>
        <taxon>Bacillota</taxon>
        <taxon>Negativicutes</taxon>
        <taxon>Selenomonadales</taxon>
        <taxon>Selenomonadaceae</taxon>
        <taxon>Propionispira</taxon>
    </lineage>
</organism>
<dbReference type="GO" id="GO:0005829">
    <property type="term" value="C:cytosol"/>
    <property type="evidence" value="ECO:0007669"/>
    <property type="project" value="TreeGrafter"/>
</dbReference>
<evidence type="ECO:0000259" key="5">
    <source>
        <dbReference type="PROSITE" id="PS50011"/>
    </source>
</evidence>
<evidence type="ECO:0000313" key="7">
    <source>
        <dbReference type="Proteomes" id="UP000199662"/>
    </source>
</evidence>
<evidence type="ECO:0000313" key="6">
    <source>
        <dbReference type="EMBL" id="SEJ54829.1"/>
    </source>
</evidence>
<dbReference type="SMART" id="SM00220">
    <property type="entry name" value="S_TKc"/>
    <property type="match status" value="1"/>
</dbReference>
<dbReference type="PROSITE" id="PS50011">
    <property type="entry name" value="PROTEIN_KINASE_DOM"/>
    <property type="match status" value="1"/>
</dbReference>
<dbReference type="RefSeq" id="WP_091831621.1">
    <property type="nucleotide sequence ID" value="NZ_FNZK01000010.1"/>
</dbReference>
<dbReference type="EMBL" id="FNZK01000010">
    <property type="protein sequence ID" value="SEJ54829.1"/>
    <property type="molecule type" value="Genomic_DNA"/>
</dbReference>
<dbReference type="STRING" id="84035.SAMN05660742_11033"/>
<feature type="domain" description="Protein kinase" evidence="5">
    <location>
        <begin position="21"/>
        <end position="275"/>
    </location>
</feature>
<reference evidence="7" key="1">
    <citation type="submission" date="2016-10" db="EMBL/GenBank/DDBJ databases">
        <authorList>
            <person name="Varghese N."/>
            <person name="Submissions S."/>
        </authorList>
    </citation>
    <scope>NUCLEOTIDE SEQUENCE [LARGE SCALE GENOMIC DNA]</scope>
    <source>
        <strain evidence="7">DSM 2179</strain>
    </source>
</reference>
<dbReference type="Proteomes" id="UP000199662">
    <property type="component" value="Unassembled WGS sequence"/>
</dbReference>
<dbReference type="Pfam" id="PF00069">
    <property type="entry name" value="Pkinase"/>
    <property type="match status" value="1"/>
</dbReference>
<sequence>MITCFNPALTISEVEPLFENLKFLDVLKPGAEGAVFKCCSVKDGKEVLLKIYGPDRPIRRTELEISKLLTARSPYLCHLISSGKKSVRSRDCRYLITDYINGTNLADFLNSGEKLNNDQAEKLVLHIAHAVQALWNVKVVHSDIKPDNIILSSTGEFILIDLGVAKHLDAEQITEITVLCFGTNGYLAPEQFTGRKNLTLRADFYAVGITAWQAIVGYHPFGYNQALMKQPLPPFPEGIIIKPNLAGAIRNLSNPVVYRRPVSYAVIAKEIKGDK</sequence>
<dbReference type="GO" id="GO:0016020">
    <property type="term" value="C:membrane"/>
    <property type="evidence" value="ECO:0007669"/>
    <property type="project" value="TreeGrafter"/>
</dbReference>
<keyword evidence="3 6" id="KW-0418">Kinase</keyword>
<keyword evidence="4" id="KW-0067">ATP-binding</keyword>
<dbReference type="InterPro" id="IPR045269">
    <property type="entry name" value="Atg1-like"/>
</dbReference>
<gene>
    <name evidence="6" type="ORF">SAMN05660742_11033</name>
</gene>
<keyword evidence="2" id="KW-0547">Nucleotide-binding</keyword>
<dbReference type="SUPFAM" id="SSF56112">
    <property type="entry name" value="Protein kinase-like (PK-like)"/>
    <property type="match status" value="1"/>
</dbReference>
<dbReference type="PANTHER" id="PTHR24348:SF22">
    <property type="entry name" value="NON-SPECIFIC SERINE_THREONINE PROTEIN KINASE"/>
    <property type="match status" value="1"/>
</dbReference>
<dbReference type="GO" id="GO:0005524">
    <property type="term" value="F:ATP binding"/>
    <property type="evidence" value="ECO:0007669"/>
    <property type="project" value="UniProtKB-KW"/>
</dbReference>
<dbReference type="InterPro" id="IPR011009">
    <property type="entry name" value="Kinase-like_dom_sf"/>
</dbReference>
<keyword evidence="6" id="KW-0723">Serine/threonine-protein kinase</keyword>
<dbReference type="GO" id="GO:0004674">
    <property type="term" value="F:protein serine/threonine kinase activity"/>
    <property type="evidence" value="ECO:0007669"/>
    <property type="project" value="UniProtKB-KW"/>
</dbReference>
<evidence type="ECO:0000256" key="1">
    <source>
        <dbReference type="ARBA" id="ARBA00022679"/>
    </source>
</evidence>
<accession>A0A1H6ZN39</accession>
<name>A0A1H6ZN39_9FIRM</name>
<dbReference type="AlphaFoldDB" id="A0A1H6ZN39"/>
<protein>
    <submittedName>
        <fullName evidence="6">Serine/threonine protein kinase</fullName>
    </submittedName>
</protein>